<keyword evidence="7" id="KW-0812">Transmembrane</keyword>
<gene>
    <name evidence="9" type="ORF">JCM21142_41684</name>
</gene>
<dbReference type="Proteomes" id="UP000019402">
    <property type="component" value="Unassembled WGS sequence"/>
</dbReference>
<evidence type="ECO:0000256" key="1">
    <source>
        <dbReference type="ARBA" id="ARBA00004236"/>
    </source>
</evidence>
<evidence type="ECO:0000256" key="3">
    <source>
        <dbReference type="ARBA" id="ARBA00022723"/>
    </source>
</evidence>
<evidence type="ECO:0000256" key="4">
    <source>
        <dbReference type="ARBA" id="ARBA00023004"/>
    </source>
</evidence>
<keyword evidence="4" id="KW-0408">Iron</keyword>
<comment type="subcellular location">
    <subcellularLocation>
        <location evidence="1">Cell membrane</location>
    </subcellularLocation>
</comment>
<dbReference type="PROSITE" id="PS51379">
    <property type="entry name" value="4FE4S_FER_2"/>
    <property type="match status" value="2"/>
</dbReference>
<dbReference type="eggNOG" id="COG0348">
    <property type="taxonomic scope" value="Bacteria"/>
</dbReference>
<keyword evidence="10" id="KW-1185">Reference proteome</keyword>
<feature type="transmembrane region" description="Helical" evidence="7">
    <location>
        <begin position="12"/>
        <end position="31"/>
    </location>
</feature>
<evidence type="ECO:0000256" key="7">
    <source>
        <dbReference type="SAM" id="Phobius"/>
    </source>
</evidence>
<dbReference type="AlphaFoldDB" id="W7XX63"/>
<dbReference type="InterPro" id="IPR017896">
    <property type="entry name" value="4Fe4S_Fe-S-bd"/>
</dbReference>
<reference evidence="9 10" key="1">
    <citation type="journal article" date="2014" name="Genome Announc.">
        <title>Draft Genome Sequence of Cytophaga fermentans JCM 21142T, a Facultative Anaerobe Isolated from Marine Mud.</title>
        <authorList>
            <person name="Starns D."/>
            <person name="Oshima K."/>
            <person name="Suda W."/>
            <person name="Iino T."/>
            <person name="Yuki M."/>
            <person name="Inoue J."/>
            <person name="Kitamura K."/>
            <person name="Iida T."/>
            <person name="Darby A."/>
            <person name="Hattori M."/>
            <person name="Ohkuma M."/>
        </authorList>
    </citation>
    <scope>NUCLEOTIDE SEQUENCE [LARGE SCALE GENOMIC DNA]</scope>
    <source>
        <strain evidence="9 10">JCM 21142</strain>
    </source>
</reference>
<protein>
    <submittedName>
        <fullName evidence="9">Putative electron transport protein YccM</fullName>
    </submittedName>
</protein>
<feature type="transmembrane region" description="Helical" evidence="7">
    <location>
        <begin position="120"/>
        <end position="137"/>
    </location>
</feature>
<sequence length="633" mass="71934">MKIFFTRNGIRTLIQLSILGVSIYWLTKVLVNPELFVDFEQYCPMGGIQSLFTFLQNGALACSMSGMQLILGIALLVCVLLFSKLFCSYICPLGTISEWFGKLGRKLKIQFTINDSWDKVFRIFKYALLSLTFYYTLSSNELFCKTYDPFFALVSRFGYDVIPWAATIAIAILGIGSTIIPMFWCRYVCPLGAISNLFKHIYVVIALVVIYLVIYLLNIEVSWIYLLIILFVAGYFFEAILPERSKSIQMMKITRNTDSCIDCNLCSKKCPQGIDVASLEVVNHADCNLCGDCVGSCPVSNTLLINNKNSFRWMPILALAVFVLGGIYLGTKLELPTVDMKWGSQEEVAQSKFIEYSGLKNVKCYGSSMSFVGQMKRVPGVTGAATYVNSHTVKVWYDTTATSSAVVKKALFSPVKVHIKDGIDSLKYAIIDVKVYNFFDQMDVFYLDQIVRQDGNILSFESSFGEPVNIKLYADYNINLDSLKNSIERKYVSLKSGDKEYQQSINFKVADINRTKRYVRGIDLKRGMFLSYKRTCNNYKSYPKDQIVSFEMTFDTYPRNEQMMQYVINSVATKDTAVVGMVTYYKAQPTLRVYIVKDKTDPQKVADLITEEKLTITYDNGIVEKIDNPYTFK</sequence>
<evidence type="ECO:0000313" key="9">
    <source>
        <dbReference type="EMBL" id="GAF03030.1"/>
    </source>
</evidence>
<feature type="transmembrane region" description="Helical" evidence="7">
    <location>
        <begin position="197"/>
        <end position="217"/>
    </location>
</feature>
<proteinExistence type="predicted"/>
<feature type="transmembrane region" description="Helical" evidence="7">
    <location>
        <begin position="313"/>
        <end position="331"/>
    </location>
</feature>
<dbReference type="InterPro" id="IPR017900">
    <property type="entry name" value="4Fe4S_Fe_S_CS"/>
</dbReference>
<keyword evidence="7" id="KW-1133">Transmembrane helix</keyword>
<feature type="transmembrane region" description="Helical" evidence="7">
    <location>
        <begin position="161"/>
        <end position="185"/>
    </location>
</feature>
<feature type="transmembrane region" description="Helical" evidence="7">
    <location>
        <begin position="223"/>
        <end position="241"/>
    </location>
</feature>
<keyword evidence="3" id="KW-0479">Metal-binding</keyword>
<dbReference type="Gene3D" id="3.30.70.20">
    <property type="match status" value="1"/>
</dbReference>
<name>W7XX63_9BACT</name>
<dbReference type="PANTHER" id="PTHR30224:SF4">
    <property type="entry name" value="ELECTRON TRANSPORT PROTEIN YCCM-RELATED"/>
    <property type="match status" value="1"/>
</dbReference>
<dbReference type="GO" id="GO:0005886">
    <property type="term" value="C:plasma membrane"/>
    <property type="evidence" value="ECO:0007669"/>
    <property type="project" value="UniProtKB-SubCell"/>
</dbReference>
<comment type="caution">
    <text evidence="9">The sequence shown here is derived from an EMBL/GenBank/DDBJ whole genome shotgun (WGS) entry which is preliminary data.</text>
</comment>
<evidence type="ECO:0000256" key="6">
    <source>
        <dbReference type="ARBA" id="ARBA00023136"/>
    </source>
</evidence>
<evidence type="ECO:0000256" key="2">
    <source>
        <dbReference type="ARBA" id="ARBA00022475"/>
    </source>
</evidence>
<evidence type="ECO:0000256" key="5">
    <source>
        <dbReference type="ARBA" id="ARBA00023014"/>
    </source>
</evidence>
<keyword evidence="2" id="KW-1003">Cell membrane</keyword>
<dbReference type="STRING" id="869213.GCA_000517085_00059"/>
<dbReference type="EMBL" id="BAMD01000017">
    <property type="protein sequence ID" value="GAF03030.1"/>
    <property type="molecule type" value="Genomic_DNA"/>
</dbReference>
<keyword evidence="6 7" id="KW-0472">Membrane</keyword>
<organism evidence="9 10">
    <name type="scientific">Saccharicrinis fermentans DSM 9555 = JCM 21142</name>
    <dbReference type="NCBI Taxonomy" id="869213"/>
    <lineage>
        <taxon>Bacteria</taxon>
        <taxon>Pseudomonadati</taxon>
        <taxon>Bacteroidota</taxon>
        <taxon>Bacteroidia</taxon>
        <taxon>Marinilabiliales</taxon>
        <taxon>Marinilabiliaceae</taxon>
        <taxon>Saccharicrinis</taxon>
    </lineage>
</organism>
<accession>W7XX63</accession>
<dbReference type="OrthoDB" id="9782387at2"/>
<feature type="transmembrane region" description="Helical" evidence="7">
    <location>
        <begin position="69"/>
        <end position="100"/>
    </location>
</feature>
<evidence type="ECO:0000259" key="8">
    <source>
        <dbReference type="PROSITE" id="PS51379"/>
    </source>
</evidence>
<dbReference type="PROSITE" id="PS00198">
    <property type="entry name" value="4FE4S_FER_1"/>
    <property type="match status" value="2"/>
</dbReference>
<dbReference type="SUPFAM" id="SSF54862">
    <property type="entry name" value="4Fe-4S ferredoxins"/>
    <property type="match status" value="1"/>
</dbReference>
<dbReference type="Pfam" id="PF12801">
    <property type="entry name" value="Fer4_5"/>
    <property type="match status" value="2"/>
</dbReference>
<feature type="domain" description="4Fe-4S ferredoxin-type" evidence="8">
    <location>
        <begin position="281"/>
        <end position="308"/>
    </location>
</feature>
<dbReference type="GO" id="GO:0046872">
    <property type="term" value="F:metal ion binding"/>
    <property type="evidence" value="ECO:0007669"/>
    <property type="project" value="UniProtKB-KW"/>
</dbReference>
<feature type="domain" description="4Fe-4S ferredoxin-type" evidence="8">
    <location>
        <begin position="251"/>
        <end position="280"/>
    </location>
</feature>
<evidence type="ECO:0000313" key="10">
    <source>
        <dbReference type="Proteomes" id="UP000019402"/>
    </source>
</evidence>
<dbReference type="RefSeq" id="WP_027470173.1">
    <property type="nucleotide sequence ID" value="NZ_BAMD01000017.1"/>
</dbReference>
<dbReference type="PANTHER" id="PTHR30224">
    <property type="entry name" value="ELECTRON TRANSPORT PROTEIN"/>
    <property type="match status" value="1"/>
</dbReference>
<dbReference type="InterPro" id="IPR052378">
    <property type="entry name" value="NosR_regulator"/>
</dbReference>
<keyword evidence="5" id="KW-0411">Iron-sulfur</keyword>
<dbReference type="GO" id="GO:0051536">
    <property type="term" value="F:iron-sulfur cluster binding"/>
    <property type="evidence" value="ECO:0007669"/>
    <property type="project" value="UniProtKB-KW"/>
</dbReference>